<protein>
    <submittedName>
        <fullName evidence="1">Uncharacterized protein</fullName>
    </submittedName>
</protein>
<dbReference type="AlphaFoldDB" id="A0A2N5TPJ3"/>
<accession>A0A2N5TPJ3</accession>
<comment type="caution">
    <text evidence="1">The sequence shown here is derived from an EMBL/GenBank/DDBJ whole genome shotgun (WGS) entry which is preliminary data.</text>
</comment>
<sequence>MTNELLGDVVWLKASAYLVEESRTPLEDGATYFTMPALIFAQVSLEGEQSSK</sequence>
<gene>
    <name evidence="1" type="ORF">PCASD_25378</name>
</gene>
<dbReference type="EMBL" id="PGCI01000409">
    <property type="protein sequence ID" value="PLW27405.1"/>
    <property type="molecule type" value="Genomic_DNA"/>
</dbReference>
<reference evidence="1 2" key="1">
    <citation type="submission" date="2017-11" db="EMBL/GenBank/DDBJ databases">
        <title>De novo assembly and phasing of dikaryotic genomes from two isolates of Puccinia coronata f. sp. avenae, the causal agent of oat crown rust.</title>
        <authorList>
            <person name="Miller M.E."/>
            <person name="Zhang Y."/>
            <person name="Omidvar V."/>
            <person name="Sperschneider J."/>
            <person name="Schwessinger B."/>
            <person name="Raley C."/>
            <person name="Palmer J.M."/>
            <person name="Garnica D."/>
            <person name="Upadhyaya N."/>
            <person name="Rathjen J."/>
            <person name="Taylor J.M."/>
            <person name="Park R.F."/>
            <person name="Dodds P.N."/>
            <person name="Hirsch C.D."/>
            <person name="Kianian S.F."/>
            <person name="Figueroa M."/>
        </authorList>
    </citation>
    <scope>NUCLEOTIDE SEQUENCE [LARGE SCALE GENOMIC DNA]</scope>
    <source>
        <strain evidence="1">12SD80</strain>
    </source>
</reference>
<evidence type="ECO:0000313" key="1">
    <source>
        <dbReference type="EMBL" id="PLW27405.1"/>
    </source>
</evidence>
<organism evidence="1 2">
    <name type="scientific">Puccinia coronata f. sp. avenae</name>
    <dbReference type="NCBI Taxonomy" id="200324"/>
    <lineage>
        <taxon>Eukaryota</taxon>
        <taxon>Fungi</taxon>
        <taxon>Dikarya</taxon>
        <taxon>Basidiomycota</taxon>
        <taxon>Pucciniomycotina</taxon>
        <taxon>Pucciniomycetes</taxon>
        <taxon>Pucciniales</taxon>
        <taxon>Pucciniaceae</taxon>
        <taxon>Puccinia</taxon>
    </lineage>
</organism>
<name>A0A2N5TPJ3_9BASI</name>
<evidence type="ECO:0000313" key="2">
    <source>
        <dbReference type="Proteomes" id="UP000235392"/>
    </source>
</evidence>
<proteinExistence type="predicted"/>
<dbReference type="Proteomes" id="UP000235392">
    <property type="component" value="Unassembled WGS sequence"/>
</dbReference>